<evidence type="ECO:0000313" key="8">
    <source>
        <dbReference type="EMBL" id="CAF9933469.1"/>
    </source>
</evidence>
<evidence type="ECO:0000256" key="1">
    <source>
        <dbReference type="ARBA" id="ARBA00004141"/>
    </source>
</evidence>
<dbReference type="Pfam" id="PF20684">
    <property type="entry name" value="Fung_rhodopsin"/>
    <property type="match status" value="1"/>
</dbReference>
<feature type="transmembrane region" description="Helical" evidence="6">
    <location>
        <begin position="182"/>
        <end position="203"/>
    </location>
</feature>
<protein>
    <recommendedName>
        <fullName evidence="7">Rhodopsin domain-containing protein</fullName>
    </recommendedName>
</protein>
<dbReference type="OrthoDB" id="3529975at2759"/>
<evidence type="ECO:0000313" key="9">
    <source>
        <dbReference type="Proteomes" id="UP000664203"/>
    </source>
</evidence>
<keyword evidence="4 6" id="KW-0472">Membrane</keyword>
<feature type="transmembrane region" description="Helical" evidence="6">
    <location>
        <begin position="93"/>
        <end position="123"/>
    </location>
</feature>
<gene>
    <name evidence="8" type="ORF">ALECFALPRED_005601</name>
</gene>
<proteinExistence type="inferred from homology"/>
<evidence type="ECO:0000259" key="7">
    <source>
        <dbReference type="Pfam" id="PF20684"/>
    </source>
</evidence>
<evidence type="ECO:0000256" key="2">
    <source>
        <dbReference type="ARBA" id="ARBA00022692"/>
    </source>
</evidence>
<dbReference type="PANTHER" id="PTHR33048">
    <property type="entry name" value="PTH11-LIKE INTEGRAL MEMBRANE PROTEIN (AFU_ORTHOLOGUE AFUA_5G11245)"/>
    <property type="match status" value="1"/>
</dbReference>
<evidence type="ECO:0000256" key="3">
    <source>
        <dbReference type="ARBA" id="ARBA00022989"/>
    </source>
</evidence>
<keyword evidence="2 6" id="KW-0812">Transmembrane</keyword>
<dbReference type="InterPro" id="IPR049326">
    <property type="entry name" value="Rhodopsin_dom_fungi"/>
</dbReference>
<dbReference type="AlphaFoldDB" id="A0A8H3FYY4"/>
<dbReference type="EMBL" id="CAJPDR010000355">
    <property type="protein sequence ID" value="CAF9933469.1"/>
    <property type="molecule type" value="Genomic_DNA"/>
</dbReference>
<reference evidence="8" key="1">
    <citation type="submission" date="2021-03" db="EMBL/GenBank/DDBJ databases">
        <authorList>
            <person name="Tagirdzhanova G."/>
        </authorList>
    </citation>
    <scope>NUCLEOTIDE SEQUENCE</scope>
</reference>
<feature type="transmembrane region" description="Helical" evidence="6">
    <location>
        <begin position="22"/>
        <end position="43"/>
    </location>
</feature>
<evidence type="ECO:0000256" key="5">
    <source>
        <dbReference type="ARBA" id="ARBA00038359"/>
    </source>
</evidence>
<sequence>MASSGAESFPPGYLAEYSGDELVRVAAAFIVLEILFVGARFYAKTKIVAPLGPDDYVLLPALFCALGCCIIAVHSGGVGYHVAAVAMKNPNAIVIWAKAIFAMQILYAIAISTAKLSILFFYLRIFPTKWFRISVFVLIFMDIGLGVSIVASAIFQCHPTAYLWNKAIHGGWCINQLACYRWISLPNIIIDVAMLVLPLPLVWRLQTSSENRVGLTVLFVVGSIGIVSAALRMDFFFRKDVFLDPTWTAVPLQEWSLVEPGVYVIAACLPTLRPLLVQLTPRIWARVASTKASKDVSRLTPVIDRNDKFRRLDRIPLENWNTSASKLTANVSEVRDTPWEDVEANVSQPKSTFSSGYLKNPF</sequence>
<feature type="transmembrane region" description="Helical" evidence="6">
    <location>
        <begin position="55"/>
        <end position="73"/>
    </location>
</feature>
<evidence type="ECO:0000256" key="6">
    <source>
        <dbReference type="SAM" id="Phobius"/>
    </source>
</evidence>
<comment type="subcellular location">
    <subcellularLocation>
        <location evidence="1">Membrane</location>
        <topology evidence="1">Multi-pass membrane protein</topology>
    </subcellularLocation>
</comment>
<evidence type="ECO:0000256" key="4">
    <source>
        <dbReference type="ARBA" id="ARBA00023136"/>
    </source>
</evidence>
<keyword evidence="3 6" id="KW-1133">Transmembrane helix</keyword>
<dbReference type="GO" id="GO:0016020">
    <property type="term" value="C:membrane"/>
    <property type="evidence" value="ECO:0007669"/>
    <property type="project" value="UniProtKB-SubCell"/>
</dbReference>
<comment type="caution">
    <text evidence="8">The sequence shown here is derived from an EMBL/GenBank/DDBJ whole genome shotgun (WGS) entry which is preliminary data.</text>
</comment>
<name>A0A8H3FYY4_9LECA</name>
<organism evidence="8 9">
    <name type="scientific">Alectoria fallacina</name>
    <dbReference type="NCBI Taxonomy" id="1903189"/>
    <lineage>
        <taxon>Eukaryota</taxon>
        <taxon>Fungi</taxon>
        <taxon>Dikarya</taxon>
        <taxon>Ascomycota</taxon>
        <taxon>Pezizomycotina</taxon>
        <taxon>Lecanoromycetes</taxon>
        <taxon>OSLEUM clade</taxon>
        <taxon>Lecanoromycetidae</taxon>
        <taxon>Lecanorales</taxon>
        <taxon>Lecanorineae</taxon>
        <taxon>Parmeliaceae</taxon>
        <taxon>Alectoria</taxon>
    </lineage>
</organism>
<accession>A0A8H3FYY4</accession>
<dbReference type="PANTHER" id="PTHR33048:SF47">
    <property type="entry name" value="INTEGRAL MEMBRANE PROTEIN-RELATED"/>
    <property type="match status" value="1"/>
</dbReference>
<dbReference type="Proteomes" id="UP000664203">
    <property type="component" value="Unassembled WGS sequence"/>
</dbReference>
<keyword evidence="9" id="KW-1185">Reference proteome</keyword>
<feature type="transmembrane region" description="Helical" evidence="6">
    <location>
        <begin position="135"/>
        <end position="155"/>
    </location>
</feature>
<feature type="domain" description="Rhodopsin" evidence="7">
    <location>
        <begin position="39"/>
        <end position="277"/>
    </location>
</feature>
<comment type="similarity">
    <text evidence="5">Belongs to the SAT4 family.</text>
</comment>
<feature type="transmembrane region" description="Helical" evidence="6">
    <location>
        <begin position="215"/>
        <end position="237"/>
    </location>
</feature>
<dbReference type="InterPro" id="IPR052337">
    <property type="entry name" value="SAT4-like"/>
</dbReference>